<dbReference type="Pfam" id="PF03816">
    <property type="entry name" value="LytR_cpsA_psr"/>
    <property type="match status" value="1"/>
</dbReference>
<dbReference type="Gene3D" id="3.40.630.190">
    <property type="entry name" value="LCP protein"/>
    <property type="match status" value="1"/>
</dbReference>
<dbReference type="RefSeq" id="WP_345530310.1">
    <property type="nucleotide sequence ID" value="NZ_BAABKN010000043.1"/>
</dbReference>
<evidence type="ECO:0000313" key="4">
    <source>
        <dbReference type="EMBL" id="GAA4760958.1"/>
    </source>
</evidence>
<dbReference type="InterPro" id="IPR004474">
    <property type="entry name" value="LytR_CpsA_psr"/>
</dbReference>
<gene>
    <name evidence="4" type="ORF">GCM10023350_54150</name>
</gene>
<dbReference type="Proteomes" id="UP001499882">
    <property type="component" value="Unassembled WGS sequence"/>
</dbReference>
<comment type="caution">
    <text evidence="4">The sequence shown here is derived from an EMBL/GenBank/DDBJ whole genome shotgun (WGS) entry which is preliminary data.</text>
</comment>
<evidence type="ECO:0000259" key="3">
    <source>
        <dbReference type="Pfam" id="PF03816"/>
    </source>
</evidence>
<keyword evidence="2" id="KW-1133">Transmembrane helix</keyword>
<feature type="transmembrane region" description="Helical" evidence="2">
    <location>
        <begin position="20"/>
        <end position="41"/>
    </location>
</feature>
<keyword evidence="2" id="KW-0472">Membrane</keyword>
<dbReference type="InterPro" id="IPR050922">
    <property type="entry name" value="LytR/CpsA/Psr_CW_biosynth"/>
</dbReference>
<name>A0ABP8ZMV3_9ACTN</name>
<feature type="domain" description="Cell envelope-related transcriptional attenuator" evidence="3">
    <location>
        <begin position="105"/>
        <end position="247"/>
    </location>
</feature>
<proteinExistence type="inferred from homology"/>
<evidence type="ECO:0000256" key="1">
    <source>
        <dbReference type="ARBA" id="ARBA00006068"/>
    </source>
</evidence>
<protein>
    <recommendedName>
        <fullName evidence="3">Cell envelope-related transcriptional attenuator domain-containing protein</fullName>
    </recommendedName>
</protein>
<accession>A0ABP8ZMV3</accession>
<dbReference type="PANTHER" id="PTHR33392">
    <property type="entry name" value="POLYISOPRENYL-TEICHOIC ACID--PEPTIDOGLYCAN TEICHOIC ACID TRANSFERASE TAGU"/>
    <property type="match status" value="1"/>
</dbReference>
<organism evidence="4 5">
    <name type="scientific">Nocardioides endophyticus</name>
    <dbReference type="NCBI Taxonomy" id="1353775"/>
    <lineage>
        <taxon>Bacteria</taxon>
        <taxon>Bacillati</taxon>
        <taxon>Actinomycetota</taxon>
        <taxon>Actinomycetes</taxon>
        <taxon>Propionibacteriales</taxon>
        <taxon>Nocardioidaceae</taxon>
        <taxon>Nocardioides</taxon>
    </lineage>
</organism>
<dbReference type="PANTHER" id="PTHR33392:SF6">
    <property type="entry name" value="POLYISOPRENYL-TEICHOIC ACID--PEPTIDOGLYCAN TEICHOIC ACID TRANSFERASE TAGU"/>
    <property type="match status" value="1"/>
</dbReference>
<keyword evidence="5" id="KW-1185">Reference proteome</keyword>
<keyword evidence="2" id="KW-0812">Transmembrane</keyword>
<reference evidence="5" key="1">
    <citation type="journal article" date="2019" name="Int. J. Syst. Evol. Microbiol.">
        <title>The Global Catalogue of Microorganisms (GCM) 10K type strain sequencing project: providing services to taxonomists for standard genome sequencing and annotation.</title>
        <authorList>
            <consortium name="The Broad Institute Genomics Platform"/>
            <consortium name="The Broad Institute Genome Sequencing Center for Infectious Disease"/>
            <person name="Wu L."/>
            <person name="Ma J."/>
        </authorList>
    </citation>
    <scope>NUCLEOTIDE SEQUENCE [LARGE SCALE GENOMIC DNA]</scope>
    <source>
        <strain evidence="5">JCM 18532</strain>
    </source>
</reference>
<evidence type="ECO:0000313" key="5">
    <source>
        <dbReference type="Proteomes" id="UP001499882"/>
    </source>
</evidence>
<dbReference type="EMBL" id="BAABKN010000043">
    <property type="protein sequence ID" value="GAA4760958.1"/>
    <property type="molecule type" value="Genomic_DNA"/>
</dbReference>
<sequence>MSVTPDDDAHTGRHNVRNALIGLLVCCAVLAAVPAGAILYLEHRLSENVTRIPGVFDGLDDRPSRPAGPAGDALNVLVVGTDRRSDVPTTGSDARAASWIPGAQRSDALMILHISADRRSAAIISIPRDTWVNVPGYGMHKINAAFSFAGPSLTIATVELLTNVRIDHLAVIDWSGFEALIDAADGITVTVPATVTDSVRGITWTAGEHHLNGGQALDYVSQRHGLPLGDLDRIERQQVVLRTLMEDTLHQEMRKDPRMLYGFLDTVSQHLSLDSGWSTKELVALVVSMRSFETANLRYLTMPVAGFGTEGAESVVYGARRQARGLWGAVIADEVEAWAARHQDRLTPPTVS</sequence>
<evidence type="ECO:0000256" key="2">
    <source>
        <dbReference type="SAM" id="Phobius"/>
    </source>
</evidence>
<comment type="similarity">
    <text evidence="1">Belongs to the LytR/CpsA/Psr (LCP) family.</text>
</comment>
<dbReference type="NCBIfam" id="TIGR00350">
    <property type="entry name" value="lytR_cpsA_psr"/>
    <property type="match status" value="1"/>
</dbReference>